<dbReference type="PANTHER" id="PTHR45947">
    <property type="entry name" value="SULFOQUINOVOSYL TRANSFERASE SQD2"/>
    <property type="match status" value="1"/>
</dbReference>
<accession>A0ABU8RG74</accession>
<dbReference type="GO" id="GO:0016757">
    <property type="term" value="F:glycosyltransferase activity"/>
    <property type="evidence" value="ECO:0007669"/>
    <property type="project" value="UniProtKB-KW"/>
</dbReference>
<dbReference type="RefSeq" id="WP_339573466.1">
    <property type="nucleotide sequence ID" value="NZ_JBBIAA010000001.1"/>
</dbReference>
<name>A0ABU8RG74_9ACTN</name>
<feature type="domain" description="Glycosyltransferase subfamily 4-like N-terminal" evidence="3">
    <location>
        <begin position="14"/>
        <end position="176"/>
    </location>
</feature>
<evidence type="ECO:0000256" key="2">
    <source>
        <dbReference type="ARBA" id="ARBA00022679"/>
    </source>
</evidence>
<reference evidence="4 5" key="1">
    <citation type="journal article" date="2017" name="Int. J. Syst. Evol. Microbiol.">
        <title>Pseudokineococcus basanitobsidens sp. nov., isolated from volcanic rock.</title>
        <authorList>
            <person name="Lee D.W."/>
            <person name="Park M.Y."/>
            <person name="Kim J.J."/>
            <person name="Kim B.S."/>
        </authorList>
    </citation>
    <scope>NUCLEOTIDE SEQUENCE [LARGE SCALE GENOMIC DNA]</scope>
    <source>
        <strain evidence="4 5">DSM 103726</strain>
    </source>
</reference>
<proteinExistence type="predicted"/>
<dbReference type="Gene3D" id="3.40.50.2000">
    <property type="entry name" value="Glycogen Phosphorylase B"/>
    <property type="match status" value="2"/>
</dbReference>
<evidence type="ECO:0000313" key="5">
    <source>
        <dbReference type="Proteomes" id="UP001387100"/>
    </source>
</evidence>
<evidence type="ECO:0000259" key="3">
    <source>
        <dbReference type="Pfam" id="PF13439"/>
    </source>
</evidence>
<protein>
    <submittedName>
        <fullName evidence="4">Glycosyltransferase</fullName>
        <ecNumber evidence="4">2.4.-.-</ecNumber>
    </submittedName>
</protein>
<keyword evidence="2 4" id="KW-0808">Transferase</keyword>
<evidence type="ECO:0000313" key="4">
    <source>
        <dbReference type="EMBL" id="MEJ5944076.1"/>
    </source>
</evidence>
<dbReference type="Proteomes" id="UP001387100">
    <property type="component" value="Unassembled WGS sequence"/>
</dbReference>
<gene>
    <name evidence="4" type="ORF">WDZ17_02025</name>
</gene>
<sequence length="394" mass="41834">MRVAFVSEVWAPEVDGLVTRLERTVEALRADGHEVLVVAPTAGTAVPGVLETRTRGLRLPFLYGGRRWALPDGVVARALRAFVPDVVHVVNPVLMGVVGARWALPRYPVVVSYHTDVATYAGHYHLGIFEGVVHRSMRQAYRPADVRLATSSVGREHLAEIGIDDVRLWARGVDLAAFRPGRDGSALRARLRAPVRPVAGDDDVPVALHVGRVATEKGTDRLARLASAEPPVHLALVGDGPDRRRLETELAGRQVTFTGLLRGDDLADAYAAADALVFASTTDTLGLVLLEAMASGLPVVALDSPTSRATLAGYGPATFVARAAPPGAWNTAVHAASDAARRAGDARGAGSPGRTAVRAAAARPTDDWACATRRLVEDVYADAVRRGAARLARR</sequence>
<dbReference type="EMBL" id="JBBIAA010000001">
    <property type="protein sequence ID" value="MEJ5944076.1"/>
    <property type="molecule type" value="Genomic_DNA"/>
</dbReference>
<dbReference type="EC" id="2.4.-.-" evidence="4"/>
<dbReference type="Pfam" id="PF13692">
    <property type="entry name" value="Glyco_trans_1_4"/>
    <property type="match status" value="1"/>
</dbReference>
<comment type="caution">
    <text evidence="4">The sequence shown here is derived from an EMBL/GenBank/DDBJ whole genome shotgun (WGS) entry which is preliminary data.</text>
</comment>
<keyword evidence="1 4" id="KW-0328">Glycosyltransferase</keyword>
<dbReference type="InterPro" id="IPR050194">
    <property type="entry name" value="Glycosyltransferase_grp1"/>
</dbReference>
<dbReference type="InterPro" id="IPR028098">
    <property type="entry name" value="Glyco_trans_4-like_N"/>
</dbReference>
<organism evidence="4 5">
    <name type="scientific">Pseudokineococcus basanitobsidens</name>
    <dbReference type="NCBI Taxonomy" id="1926649"/>
    <lineage>
        <taxon>Bacteria</taxon>
        <taxon>Bacillati</taxon>
        <taxon>Actinomycetota</taxon>
        <taxon>Actinomycetes</taxon>
        <taxon>Kineosporiales</taxon>
        <taxon>Kineosporiaceae</taxon>
        <taxon>Pseudokineococcus</taxon>
    </lineage>
</organism>
<dbReference type="Pfam" id="PF13439">
    <property type="entry name" value="Glyco_transf_4"/>
    <property type="match status" value="1"/>
</dbReference>
<dbReference type="PANTHER" id="PTHR45947:SF3">
    <property type="entry name" value="SULFOQUINOVOSYL TRANSFERASE SQD2"/>
    <property type="match status" value="1"/>
</dbReference>
<evidence type="ECO:0000256" key="1">
    <source>
        <dbReference type="ARBA" id="ARBA00022676"/>
    </source>
</evidence>
<dbReference type="SUPFAM" id="SSF53756">
    <property type="entry name" value="UDP-Glycosyltransferase/glycogen phosphorylase"/>
    <property type="match status" value="1"/>
</dbReference>
<keyword evidence="5" id="KW-1185">Reference proteome</keyword>